<organism evidence="1 2">
    <name type="scientific">Hepatitis B virus</name>
    <name type="common">HBV</name>
    <dbReference type="NCBI Taxonomy" id="10407"/>
    <lineage>
        <taxon>Viruses</taxon>
        <taxon>Riboviria</taxon>
        <taxon>Pararnavirae</taxon>
        <taxon>Artverviricota</taxon>
        <taxon>Revtraviricetes</taxon>
        <taxon>Blubervirales</taxon>
        <taxon>Hepadnaviridae</taxon>
        <taxon>Orthohepadnavirus</taxon>
        <taxon>Orthohepadnavirus hominoidei</taxon>
    </lineage>
</organism>
<protein>
    <submittedName>
        <fullName evidence="1">Truncated precore protein</fullName>
    </submittedName>
</protein>
<evidence type="ECO:0000313" key="1">
    <source>
        <dbReference type="EMBL" id="AEY03012.1"/>
    </source>
</evidence>
<dbReference type="EMBL" id="JQ027314">
    <property type="protein sequence ID" value="AEY03012.1"/>
    <property type="molecule type" value="Genomic_DNA"/>
</dbReference>
<reference evidence="1 2" key="1">
    <citation type="submission" date="2011-11" db="EMBL/GenBank/DDBJ databases">
        <title>HBV precore wild-type and high serum ferritin combined to better predict development of hepatocellular carcinoma in chronic hepatitis B infection.</title>
        <authorList>
            <person name="Chook J.B."/>
            <person name="Mohamed R."/>
            <person name="Tan T.C."/>
            <person name="Tan S.S."/>
            <person name="Yap S.F."/>
            <person name="Ngeow Y.F."/>
        </authorList>
    </citation>
    <scope>NUCLEOTIDE SEQUENCE [LARGE SCALE GENOMIC DNA]</scope>
    <source>
        <strain evidence="1">HB129</strain>
    </source>
</reference>
<evidence type="ECO:0000313" key="2">
    <source>
        <dbReference type="Proteomes" id="UP000113375"/>
    </source>
</evidence>
<proteinExistence type="predicted"/>
<organismHost>
    <name type="scientific">Pan troglodytes</name>
    <name type="common">Chimpanzee</name>
    <dbReference type="NCBI Taxonomy" id="9598"/>
</organismHost>
<dbReference type="Proteomes" id="UP000113375">
    <property type="component" value="Genome"/>
</dbReference>
<organismHost>
    <name type="scientific">Homo sapiens</name>
    <name type="common">Human</name>
    <dbReference type="NCBI Taxonomy" id="9606"/>
</organismHost>
<sequence>MQLFHLCLIQLLFMSHCSSLQAVPWVALGHGHRPV</sequence>
<name>H2ER75_HBV</name>
<gene>
    <name evidence="1" type="primary">C</name>
</gene>
<accession>H2ER75</accession>